<reference evidence="1" key="1">
    <citation type="journal article" date="2013" name="Int. J. Syst. Evol. Microbiol.">
        <title>Polycladomyces abyssicola gen. nov., sp. nov., a thermophilic filamentous bacterium isolated from hemipelagic sediment.</title>
        <authorList>
            <person name="Tsubouchi T."/>
            <person name="Shimane Y."/>
            <person name="Mori K."/>
            <person name="Usui K."/>
            <person name="Hiraki T."/>
            <person name="Tame A."/>
            <person name="Uematsu K."/>
            <person name="Maruyama T."/>
            <person name="Hatada Y."/>
        </authorList>
    </citation>
    <scope>NUCLEOTIDE SEQUENCE</scope>
    <source>
        <strain evidence="1">JIR-001</strain>
    </source>
</reference>
<dbReference type="Proteomes" id="UP000677436">
    <property type="component" value="Chromosome"/>
</dbReference>
<evidence type="ECO:0000313" key="1">
    <source>
        <dbReference type="EMBL" id="BCU82130.1"/>
    </source>
</evidence>
<accession>A0A8D5UFA0</accession>
<keyword evidence="2" id="KW-1185">Reference proteome</keyword>
<sequence length="69" mass="7839">MTLIPCNQIRNNRMALSRYKNRRPGFTHFPPIVPVDSFAGITPFKGEQKEYTSHFAPIPIAYFTTKGAP</sequence>
<dbReference type="AlphaFoldDB" id="A0A8D5UFA0"/>
<proteinExistence type="predicted"/>
<dbReference type="KEGG" id="pabs:JIR001_19130"/>
<gene>
    <name evidence="1" type="ORF">JIR001_19130</name>
</gene>
<protein>
    <submittedName>
        <fullName evidence="1">Uncharacterized protein</fullName>
    </submittedName>
</protein>
<reference evidence="1" key="2">
    <citation type="journal article" date="2021" name="Microbiol. Resour. Announc.">
        <title>Complete Genome Sequence of Polycladomyces abyssicola JIR-001T, Isolated from Hemipelagic Sediment in Deep Seawater.</title>
        <authorList>
            <person name="Tsubouchi T."/>
            <person name="Kaneko Y."/>
        </authorList>
    </citation>
    <scope>NUCLEOTIDE SEQUENCE</scope>
    <source>
        <strain evidence="1">JIR-001</strain>
    </source>
</reference>
<dbReference type="EMBL" id="AP024601">
    <property type="protein sequence ID" value="BCU82130.1"/>
    <property type="molecule type" value="Genomic_DNA"/>
</dbReference>
<name>A0A8D5UFA0_9BACL</name>
<organism evidence="1 2">
    <name type="scientific">Polycladomyces abyssicola</name>
    <dbReference type="NCBI Taxonomy" id="1125966"/>
    <lineage>
        <taxon>Bacteria</taxon>
        <taxon>Bacillati</taxon>
        <taxon>Bacillota</taxon>
        <taxon>Bacilli</taxon>
        <taxon>Bacillales</taxon>
        <taxon>Thermoactinomycetaceae</taxon>
        <taxon>Polycladomyces</taxon>
    </lineage>
</organism>
<evidence type="ECO:0000313" key="2">
    <source>
        <dbReference type="Proteomes" id="UP000677436"/>
    </source>
</evidence>